<dbReference type="AlphaFoldDB" id="A0A1A9ZGK8"/>
<proteinExistence type="predicted"/>
<sequence>MNDSVGARLRCSDEYWEYLLLKQAATLNDNLMKIILIEGAEKTPKQEHNTNNSSPFLNLYNYRSLRLIMQQQMYNVKTTNTTLSIHQQWICLLEMNDGVEILTTVASSSKALLLELVFPKICLKRPEALFVKENFEFLRTEKLSLIYADINECWERETNSKVVNGFDWNWKQF</sequence>
<evidence type="ECO:0000313" key="2">
    <source>
        <dbReference type="Proteomes" id="UP000092445"/>
    </source>
</evidence>
<dbReference type="VEuPathDB" id="VectorBase:GPAI013990"/>
<protein>
    <submittedName>
        <fullName evidence="1">Uncharacterized protein</fullName>
    </submittedName>
</protein>
<accession>A0A1A9ZGK8</accession>
<dbReference type="EnsemblMetazoa" id="GPAI013990-RA">
    <property type="protein sequence ID" value="GPAI013990-PA"/>
    <property type="gene ID" value="GPAI013990"/>
</dbReference>
<reference evidence="1" key="2">
    <citation type="submission" date="2020-05" db="UniProtKB">
        <authorList>
            <consortium name="EnsemblMetazoa"/>
        </authorList>
    </citation>
    <scope>IDENTIFICATION</scope>
    <source>
        <strain evidence="1">IAEA</strain>
    </source>
</reference>
<name>A0A1A9ZGK8_GLOPL</name>
<dbReference type="Proteomes" id="UP000092445">
    <property type="component" value="Unassembled WGS sequence"/>
</dbReference>
<reference evidence="2" key="1">
    <citation type="submission" date="2014-03" db="EMBL/GenBank/DDBJ databases">
        <authorList>
            <person name="Aksoy S."/>
            <person name="Warren W."/>
            <person name="Wilson R.K."/>
        </authorList>
    </citation>
    <scope>NUCLEOTIDE SEQUENCE [LARGE SCALE GENOMIC DNA]</scope>
    <source>
        <strain evidence="2">IAEA</strain>
    </source>
</reference>
<organism evidence="1 2">
    <name type="scientific">Glossina pallidipes</name>
    <name type="common">Tsetse fly</name>
    <dbReference type="NCBI Taxonomy" id="7398"/>
    <lineage>
        <taxon>Eukaryota</taxon>
        <taxon>Metazoa</taxon>
        <taxon>Ecdysozoa</taxon>
        <taxon>Arthropoda</taxon>
        <taxon>Hexapoda</taxon>
        <taxon>Insecta</taxon>
        <taxon>Pterygota</taxon>
        <taxon>Neoptera</taxon>
        <taxon>Endopterygota</taxon>
        <taxon>Diptera</taxon>
        <taxon>Brachycera</taxon>
        <taxon>Muscomorpha</taxon>
        <taxon>Hippoboscoidea</taxon>
        <taxon>Glossinidae</taxon>
        <taxon>Glossina</taxon>
    </lineage>
</organism>
<keyword evidence="2" id="KW-1185">Reference proteome</keyword>
<evidence type="ECO:0000313" key="1">
    <source>
        <dbReference type="EnsemblMetazoa" id="GPAI013990-PA"/>
    </source>
</evidence>